<keyword evidence="3" id="KW-1185">Reference proteome</keyword>
<accession>A0A0C3S4G4</accession>
<dbReference type="Proteomes" id="UP000053257">
    <property type="component" value="Unassembled WGS sequence"/>
</dbReference>
<organism evidence="2 3">
    <name type="scientific">Phlebiopsis gigantea (strain 11061_1 CR5-6)</name>
    <name type="common">White-rot fungus</name>
    <name type="synonym">Peniophora gigantea</name>
    <dbReference type="NCBI Taxonomy" id="745531"/>
    <lineage>
        <taxon>Eukaryota</taxon>
        <taxon>Fungi</taxon>
        <taxon>Dikarya</taxon>
        <taxon>Basidiomycota</taxon>
        <taxon>Agaricomycotina</taxon>
        <taxon>Agaricomycetes</taxon>
        <taxon>Polyporales</taxon>
        <taxon>Phanerochaetaceae</taxon>
        <taxon>Phlebiopsis</taxon>
    </lineage>
</organism>
<evidence type="ECO:0000313" key="2">
    <source>
        <dbReference type="EMBL" id="KIP02950.1"/>
    </source>
</evidence>
<evidence type="ECO:0000256" key="1">
    <source>
        <dbReference type="SAM" id="MobiDB-lite"/>
    </source>
</evidence>
<evidence type="ECO:0000313" key="3">
    <source>
        <dbReference type="Proteomes" id="UP000053257"/>
    </source>
</evidence>
<feature type="region of interest" description="Disordered" evidence="1">
    <location>
        <begin position="1"/>
        <end position="24"/>
    </location>
</feature>
<reference evidence="2 3" key="1">
    <citation type="journal article" date="2014" name="PLoS Genet.">
        <title>Analysis of the Phlebiopsis gigantea genome, transcriptome and secretome provides insight into its pioneer colonization strategies of wood.</title>
        <authorList>
            <person name="Hori C."/>
            <person name="Ishida T."/>
            <person name="Igarashi K."/>
            <person name="Samejima M."/>
            <person name="Suzuki H."/>
            <person name="Master E."/>
            <person name="Ferreira P."/>
            <person name="Ruiz-Duenas F.J."/>
            <person name="Held B."/>
            <person name="Canessa P."/>
            <person name="Larrondo L.F."/>
            <person name="Schmoll M."/>
            <person name="Druzhinina I.S."/>
            <person name="Kubicek C.P."/>
            <person name="Gaskell J.A."/>
            <person name="Kersten P."/>
            <person name="St John F."/>
            <person name="Glasner J."/>
            <person name="Sabat G."/>
            <person name="Splinter BonDurant S."/>
            <person name="Syed K."/>
            <person name="Yadav J."/>
            <person name="Mgbeahuruike A.C."/>
            <person name="Kovalchuk A."/>
            <person name="Asiegbu F.O."/>
            <person name="Lackner G."/>
            <person name="Hoffmeister D."/>
            <person name="Rencoret J."/>
            <person name="Gutierrez A."/>
            <person name="Sun H."/>
            <person name="Lindquist E."/>
            <person name="Barry K."/>
            <person name="Riley R."/>
            <person name="Grigoriev I.V."/>
            <person name="Henrissat B."/>
            <person name="Kues U."/>
            <person name="Berka R.M."/>
            <person name="Martinez A.T."/>
            <person name="Covert S.F."/>
            <person name="Blanchette R.A."/>
            <person name="Cullen D."/>
        </authorList>
    </citation>
    <scope>NUCLEOTIDE SEQUENCE [LARGE SCALE GENOMIC DNA]</scope>
    <source>
        <strain evidence="2 3">11061_1 CR5-6</strain>
    </source>
</reference>
<sequence>MEKLSSPSPQSMKPSASRLRGRNPTVLDKALAFLRRSNTTSKVVQQRDTLKETGDTLEKLKPLLQELRKRELEAGDEHYFDALKQASKRGGNSSEDNVLTPDEIDTQAQDYEQKLILYQLRLMKKSTDGALRDQAGRRLVHDIKRLSNGTHNLHRDTLNTTLKSSRRTRVQSFQPLRRIDSDF</sequence>
<name>A0A0C3S4G4_PHLG1</name>
<dbReference type="AlphaFoldDB" id="A0A0C3S4G4"/>
<dbReference type="EMBL" id="KN840643">
    <property type="protein sequence ID" value="KIP02950.1"/>
    <property type="molecule type" value="Genomic_DNA"/>
</dbReference>
<dbReference type="HOGENOM" id="CLU_1475668_0_0_1"/>
<protein>
    <submittedName>
        <fullName evidence="2">Uncharacterized protein</fullName>
    </submittedName>
</protein>
<feature type="compositionally biased region" description="Polar residues" evidence="1">
    <location>
        <begin position="1"/>
        <end position="14"/>
    </location>
</feature>
<proteinExistence type="predicted"/>
<gene>
    <name evidence="2" type="ORF">PHLGIDRAFT_270674</name>
</gene>